<dbReference type="RefSeq" id="WP_152889370.1">
    <property type="nucleotide sequence ID" value="NZ_VJZD01000068.1"/>
</dbReference>
<gene>
    <name evidence="1" type="ORF">FNH09_18735</name>
</gene>
<reference evidence="1 2" key="1">
    <citation type="submission" date="2019-07" db="EMBL/GenBank/DDBJ databases">
        <title>New species of Amycolatopsis and Streptomyces.</title>
        <authorList>
            <person name="Duangmal K."/>
            <person name="Teo W.F.A."/>
            <person name="Lipun K."/>
        </authorList>
    </citation>
    <scope>NUCLEOTIDE SEQUENCE [LARGE SCALE GENOMIC DNA]</scope>
    <source>
        <strain evidence="1 2">NBRC 109810</strain>
    </source>
</reference>
<keyword evidence="2" id="KW-1185">Reference proteome</keyword>
<dbReference type="Proteomes" id="UP000325849">
    <property type="component" value="Unassembled WGS sequence"/>
</dbReference>
<sequence>MDIRERHIGPITREAGDGGTTVTVDVGALVRRLLLFEHCTLESNHLREMPALVRTFGVDGLQTLLDSSALSIVCDSLTVGSVGQLADLRVTEARGGPLPLNSYRVVPISVAEREQYIHNALQIIHQIPGTNLRQQIKLKRRIAEKLSRYPVEVALSAKSGFQAALDRNDYSLRTAVSHELNSHHGVILPKQATLYVEDLGNDGDFRVVSNVAELAGLSDTEAHKVIERGLLGLASLEQRLEIMKHYDSLGGFRDAEIPIFASRLQFLADQLDPEVQEHRFERITTISGLPSLDTLAPDQKIDIEHLLKLRETEECRDMRRWLREIDSETDQEISEHFKSLQERIAKLTHTKTGQVIRFIAGNSLGLIPGVGVFAGPAYSIADSFIAEKLIGRPGPISFLGSSYPSIFIK</sequence>
<accession>A0A5N8VEF1</accession>
<dbReference type="OrthoDB" id="9429350at2"/>
<evidence type="ECO:0000313" key="2">
    <source>
        <dbReference type="Proteomes" id="UP000325849"/>
    </source>
</evidence>
<protein>
    <submittedName>
        <fullName evidence="1">Uncharacterized protein</fullName>
    </submittedName>
</protein>
<name>A0A5N8VEF1_9ACTN</name>
<comment type="caution">
    <text evidence="1">The sequence shown here is derived from an EMBL/GenBank/DDBJ whole genome shotgun (WGS) entry which is preliminary data.</text>
</comment>
<dbReference type="AlphaFoldDB" id="A0A5N8VEF1"/>
<proteinExistence type="predicted"/>
<evidence type="ECO:0000313" key="1">
    <source>
        <dbReference type="EMBL" id="MPY33226.1"/>
    </source>
</evidence>
<organism evidence="1 2">
    <name type="scientific">Streptomyces adustus</name>
    <dbReference type="NCBI Taxonomy" id="1609272"/>
    <lineage>
        <taxon>Bacteria</taxon>
        <taxon>Bacillati</taxon>
        <taxon>Actinomycetota</taxon>
        <taxon>Actinomycetes</taxon>
        <taxon>Kitasatosporales</taxon>
        <taxon>Streptomycetaceae</taxon>
        <taxon>Streptomyces</taxon>
    </lineage>
</organism>
<dbReference type="EMBL" id="VJZD01000068">
    <property type="protein sequence ID" value="MPY33226.1"/>
    <property type="molecule type" value="Genomic_DNA"/>
</dbReference>